<protein>
    <submittedName>
        <fullName evidence="1">Uncharacterized protein</fullName>
    </submittedName>
</protein>
<dbReference type="AlphaFoldDB" id="A0A928VYR7"/>
<comment type="caution">
    <text evidence="1">The sequence shown here is derived from an EMBL/GenBank/DDBJ whole genome shotgun (WGS) entry which is preliminary data.</text>
</comment>
<gene>
    <name evidence="1" type="ORF">IQ235_07465</name>
</gene>
<name>A0A928VYR7_9CYAN</name>
<proteinExistence type="predicted"/>
<feature type="non-terminal residue" evidence="1">
    <location>
        <position position="47"/>
    </location>
</feature>
<keyword evidence="2" id="KW-1185">Reference proteome</keyword>
<reference evidence="1" key="1">
    <citation type="submission" date="2020-10" db="EMBL/GenBank/DDBJ databases">
        <authorList>
            <person name="Castelo-Branco R."/>
            <person name="Eusebio N."/>
            <person name="Adriana R."/>
            <person name="Vieira A."/>
            <person name="Brugerolle De Fraissinette N."/>
            <person name="Rezende De Castro R."/>
            <person name="Schneider M.P."/>
            <person name="Vasconcelos V."/>
            <person name="Leao P.N."/>
        </authorList>
    </citation>
    <scope>NUCLEOTIDE SEQUENCE</scope>
    <source>
        <strain evidence="1">LEGE 11467</strain>
    </source>
</reference>
<evidence type="ECO:0000313" key="2">
    <source>
        <dbReference type="Proteomes" id="UP000621799"/>
    </source>
</evidence>
<accession>A0A928VYR7</accession>
<evidence type="ECO:0000313" key="1">
    <source>
        <dbReference type="EMBL" id="MBE9040618.1"/>
    </source>
</evidence>
<sequence>MEIFALCNGSGAIAQILPDATLSNPSIVEADGNRFTIKGGTTAGSNL</sequence>
<dbReference type="Proteomes" id="UP000621799">
    <property type="component" value="Unassembled WGS sequence"/>
</dbReference>
<dbReference type="EMBL" id="JADEXN010000101">
    <property type="protein sequence ID" value="MBE9040618.1"/>
    <property type="molecule type" value="Genomic_DNA"/>
</dbReference>
<organism evidence="1 2">
    <name type="scientific">Zarconia navalis LEGE 11467</name>
    <dbReference type="NCBI Taxonomy" id="1828826"/>
    <lineage>
        <taxon>Bacteria</taxon>
        <taxon>Bacillati</taxon>
        <taxon>Cyanobacteriota</taxon>
        <taxon>Cyanophyceae</taxon>
        <taxon>Oscillatoriophycideae</taxon>
        <taxon>Oscillatoriales</taxon>
        <taxon>Oscillatoriales incertae sedis</taxon>
        <taxon>Zarconia</taxon>
        <taxon>Zarconia navalis</taxon>
    </lineage>
</organism>